<evidence type="ECO:0000313" key="3">
    <source>
        <dbReference type="Proteomes" id="UP000595847"/>
    </source>
</evidence>
<dbReference type="KEGG" id="bcop:JD108_07660"/>
<proteinExistence type="predicted"/>
<organism evidence="1 3">
    <name type="scientific">Brevibacillus composti</name>
    <dbReference type="NCBI Taxonomy" id="2796470"/>
    <lineage>
        <taxon>Bacteria</taxon>
        <taxon>Bacillati</taxon>
        <taxon>Bacillota</taxon>
        <taxon>Bacilli</taxon>
        <taxon>Bacillales</taxon>
        <taxon>Paenibacillaceae</taxon>
        <taxon>Brevibacillus</taxon>
    </lineage>
</organism>
<reference evidence="1 3" key="1">
    <citation type="submission" date="2020-12" db="EMBL/GenBank/DDBJ databases">
        <title>strain FJAT-54423T represents a novel species of the genus Brevibacillus.</title>
        <authorList>
            <person name="Tang R."/>
        </authorList>
    </citation>
    <scope>NUCLEOTIDE SEQUENCE [LARGE SCALE GENOMIC DNA]</scope>
    <source>
        <strain evidence="1 3">FJAT-54423</strain>
    </source>
</reference>
<dbReference type="Proteomes" id="UP000677234">
    <property type="component" value="Chromosome"/>
</dbReference>
<reference evidence="2" key="2">
    <citation type="submission" date="2021-04" db="EMBL/GenBank/DDBJ databases">
        <title>Brevibacillus composti FJAT-54423, complete genome.</title>
        <authorList>
            <person name="Tang R."/>
        </authorList>
    </citation>
    <scope>NUCLEOTIDE SEQUENCE</scope>
    <source>
        <strain evidence="2">FJAT-54424</strain>
    </source>
</reference>
<evidence type="ECO:0000313" key="1">
    <source>
        <dbReference type="EMBL" id="QQE76532.1"/>
    </source>
</evidence>
<accession>A0A7T5JQQ7</accession>
<dbReference type="AlphaFoldDB" id="A0A7T5JQQ7"/>
<evidence type="ECO:0000313" key="4">
    <source>
        <dbReference type="Proteomes" id="UP000677234"/>
    </source>
</evidence>
<evidence type="ECO:0000313" key="2">
    <source>
        <dbReference type="EMBL" id="QUO43605.1"/>
    </source>
</evidence>
<sequence length="110" mass="13149">MYESFRKSNVDVQAIAKNTGMAEHRVQRIKEHLFFKEHIKEHGVGRFEADYEIAQAWDRLQKGTYKRNDIDLLNHELFESKFEGIFKTDYRTAHDRTVDSGRPWHPPEEE</sequence>
<name>A0A7T5JQQ7_9BACL</name>
<keyword evidence="4" id="KW-1185">Reference proteome</keyword>
<dbReference type="Proteomes" id="UP000595847">
    <property type="component" value="Chromosome"/>
</dbReference>
<protein>
    <submittedName>
        <fullName evidence="1">Uncharacterized protein</fullName>
    </submittedName>
</protein>
<dbReference type="EMBL" id="CP073708">
    <property type="protein sequence ID" value="QUO43605.1"/>
    <property type="molecule type" value="Genomic_DNA"/>
</dbReference>
<dbReference type="EMBL" id="CP066308">
    <property type="protein sequence ID" value="QQE76532.1"/>
    <property type="molecule type" value="Genomic_DNA"/>
</dbReference>
<gene>
    <name evidence="1" type="ORF">JD108_07660</name>
    <name evidence="2" type="ORF">KDJ56_07340</name>
</gene>